<dbReference type="GO" id="GO:0005509">
    <property type="term" value="F:calcium ion binding"/>
    <property type="evidence" value="ECO:0007669"/>
    <property type="project" value="InterPro"/>
</dbReference>
<dbReference type="CDD" id="cd21454">
    <property type="entry name" value="DLC-like_TAL"/>
    <property type="match status" value="1"/>
</dbReference>
<dbReference type="GO" id="GO:0007017">
    <property type="term" value="P:microtubule-based process"/>
    <property type="evidence" value="ECO:0007669"/>
    <property type="project" value="InterPro"/>
</dbReference>
<dbReference type="Pfam" id="PF13499">
    <property type="entry name" value="EF-hand_7"/>
    <property type="match status" value="1"/>
</dbReference>
<dbReference type="Proteomes" id="UP000272942">
    <property type="component" value="Unassembled WGS sequence"/>
</dbReference>
<dbReference type="SUPFAM" id="SSF47473">
    <property type="entry name" value="EF-hand"/>
    <property type="match status" value="1"/>
</dbReference>
<dbReference type="Gene3D" id="1.10.238.10">
    <property type="entry name" value="EF-hand"/>
    <property type="match status" value="1"/>
</dbReference>
<reference evidence="2 3" key="2">
    <citation type="submission" date="2018-11" db="EMBL/GenBank/DDBJ databases">
        <authorList>
            <consortium name="Pathogen Informatics"/>
        </authorList>
    </citation>
    <scope>NUCLEOTIDE SEQUENCE [LARGE SCALE GENOMIC DNA]</scope>
    <source>
        <strain evidence="2 3">Egypt</strain>
    </source>
</reference>
<dbReference type="InterPro" id="IPR011992">
    <property type="entry name" value="EF-hand-dom_pair"/>
</dbReference>
<name>A0A183AG18_9TREM</name>
<dbReference type="Gene3D" id="3.30.740.10">
    <property type="entry name" value="Protein Inhibitor Of Neuronal Nitric Oxide Synthase"/>
    <property type="match status" value="1"/>
</dbReference>
<dbReference type="WBParaSite" id="ECPE_0000591601-mRNA-1">
    <property type="protein sequence ID" value="ECPE_0000591601-mRNA-1"/>
    <property type="gene ID" value="ECPE_0000591601"/>
</dbReference>
<evidence type="ECO:0000313" key="3">
    <source>
        <dbReference type="Proteomes" id="UP000272942"/>
    </source>
</evidence>
<dbReference type="Pfam" id="PF01221">
    <property type="entry name" value="Dynein_light"/>
    <property type="match status" value="1"/>
</dbReference>
<evidence type="ECO:0000259" key="1">
    <source>
        <dbReference type="PROSITE" id="PS50222"/>
    </source>
</evidence>
<dbReference type="OrthoDB" id="186625at2759"/>
<dbReference type="InterPro" id="IPR037177">
    <property type="entry name" value="DLC_sf"/>
</dbReference>
<dbReference type="EMBL" id="UZAN01042820">
    <property type="protein sequence ID" value="VDP76873.1"/>
    <property type="molecule type" value="Genomic_DNA"/>
</dbReference>
<evidence type="ECO:0000313" key="4">
    <source>
        <dbReference type="WBParaSite" id="ECPE_0000591601-mRNA-1"/>
    </source>
</evidence>
<organism evidence="4">
    <name type="scientific">Echinostoma caproni</name>
    <dbReference type="NCBI Taxonomy" id="27848"/>
    <lineage>
        <taxon>Eukaryota</taxon>
        <taxon>Metazoa</taxon>
        <taxon>Spiralia</taxon>
        <taxon>Lophotrochozoa</taxon>
        <taxon>Platyhelminthes</taxon>
        <taxon>Trematoda</taxon>
        <taxon>Digenea</taxon>
        <taxon>Plagiorchiida</taxon>
        <taxon>Echinostomata</taxon>
        <taxon>Echinostomatoidea</taxon>
        <taxon>Echinostomatidae</taxon>
        <taxon>Echinostoma</taxon>
    </lineage>
</organism>
<dbReference type="GO" id="GO:0030286">
    <property type="term" value="C:dynein complex"/>
    <property type="evidence" value="ECO:0007669"/>
    <property type="project" value="InterPro"/>
</dbReference>
<reference evidence="4" key="1">
    <citation type="submission" date="2016-06" db="UniProtKB">
        <authorList>
            <consortium name="WormBaseParasite"/>
        </authorList>
    </citation>
    <scope>IDENTIFICATION</scope>
</reference>
<gene>
    <name evidence="2" type="ORF">ECPE_LOCUS5903</name>
</gene>
<dbReference type="SMART" id="SM01375">
    <property type="entry name" value="Dynein_light"/>
    <property type="match status" value="1"/>
</dbReference>
<dbReference type="InterPro" id="IPR001372">
    <property type="entry name" value="Dynein_light_chain_typ-1/2"/>
</dbReference>
<keyword evidence="3" id="KW-1185">Reference proteome</keyword>
<dbReference type="AlphaFoldDB" id="A0A183AG18"/>
<dbReference type="SUPFAM" id="SSF54648">
    <property type="entry name" value="DLC"/>
    <property type="match status" value="1"/>
</dbReference>
<dbReference type="InterPro" id="IPR002048">
    <property type="entry name" value="EF_hand_dom"/>
</dbReference>
<dbReference type="PROSITE" id="PS50222">
    <property type="entry name" value="EF_HAND_2"/>
    <property type="match status" value="1"/>
</dbReference>
<sequence length="174" mass="20121">MEPFLEVFFAVDQDRSEIITTAELRKYVQENNLDESMITQWNRLFDPDNTGKITFEKFCDVLGIAPATAREKWVPVASKPPSDDGEITIYAVSLKPDAKDDILAKVKELSARISDRDQLAKELKQYLDEKYGYSWHVLLTDDSFWLEITYAPENSLHCRIGDCSYLMWMTPELL</sequence>
<protein>
    <submittedName>
        <fullName evidence="4">EF-hand domain-containing protein</fullName>
    </submittedName>
</protein>
<accession>A0A183AG18</accession>
<feature type="domain" description="EF-hand" evidence="1">
    <location>
        <begin position="33"/>
        <end position="68"/>
    </location>
</feature>
<proteinExistence type="predicted"/>
<evidence type="ECO:0000313" key="2">
    <source>
        <dbReference type="EMBL" id="VDP76873.1"/>
    </source>
</evidence>